<reference evidence="8 9" key="1">
    <citation type="submission" date="2018-05" db="EMBL/GenBank/DDBJ databases">
        <title>Genomic Encyclopedia of Type Strains, Phase IV (KMG-IV): sequencing the most valuable type-strain genomes for metagenomic binning, comparative biology and taxonomic classification.</title>
        <authorList>
            <person name="Goeker M."/>
        </authorList>
    </citation>
    <scope>NUCLEOTIDE SEQUENCE [LARGE SCALE GENOMIC DNA]</scope>
    <source>
        <strain evidence="8 9">DSM 23606</strain>
    </source>
</reference>
<evidence type="ECO:0000256" key="1">
    <source>
        <dbReference type="ARBA" id="ARBA00006594"/>
    </source>
</evidence>
<dbReference type="GO" id="GO:0003677">
    <property type="term" value="F:DNA binding"/>
    <property type="evidence" value="ECO:0007669"/>
    <property type="project" value="InterPro"/>
</dbReference>
<dbReference type="AlphaFoldDB" id="A0A317N299"/>
<dbReference type="Proteomes" id="UP000246569">
    <property type="component" value="Unassembled WGS sequence"/>
</dbReference>
<dbReference type="Gene3D" id="3.40.50.150">
    <property type="entry name" value="Vaccinia Virus protein VP39"/>
    <property type="match status" value="1"/>
</dbReference>
<accession>A0A317N299</accession>
<feature type="domain" description="DNA methylase adenine-specific" evidence="7">
    <location>
        <begin position="232"/>
        <end position="521"/>
    </location>
</feature>
<evidence type="ECO:0000256" key="3">
    <source>
        <dbReference type="ARBA" id="ARBA00022603"/>
    </source>
</evidence>
<keyword evidence="4" id="KW-0808">Transferase</keyword>
<keyword evidence="5" id="KW-0680">Restriction system</keyword>
<dbReference type="SUPFAM" id="SSF53335">
    <property type="entry name" value="S-adenosyl-L-methionine-dependent methyltransferases"/>
    <property type="match status" value="1"/>
</dbReference>
<dbReference type="InterPro" id="IPR003356">
    <property type="entry name" value="DNA_methylase_A-5"/>
</dbReference>
<comment type="similarity">
    <text evidence="1">Belongs to the N(4)/N(6)-methyltransferase family.</text>
</comment>
<dbReference type="GO" id="GO:0008170">
    <property type="term" value="F:N-methyltransferase activity"/>
    <property type="evidence" value="ECO:0007669"/>
    <property type="project" value="InterPro"/>
</dbReference>
<dbReference type="PRINTS" id="PR00507">
    <property type="entry name" value="N12N6MTFRASE"/>
</dbReference>
<dbReference type="PROSITE" id="PS00092">
    <property type="entry name" value="N6_MTASE"/>
    <property type="match status" value="1"/>
</dbReference>
<dbReference type="GO" id="GO:0009007">
    <property type="term" value="F:site-specific DNA-methyltransferase (adenine-specific) activity"/>
    <property type="evidence" value="ECO:0007669"/>
    <property type="project" value="UniProtKB-EC"/>
</dbReference>
<evidence type="ECO:0000313" key="8">
    <source>
        <dbReference type="EMBL" id="PWV63423.1"/>
    </source>
</evidence>
<dbReference type="Pfam" id="PF02384">
    <property type="entry name" value="N6_Mtase"/>
    <property type="match status" value="1"/>
</dbReference>
<comment type="caution">
    <text evidence="8">The sequence shown here is derived from an EMBL/GenBank/DDBJ whole genome shotgun (WGS) entry which is preliminary data.</text>
</comment>
<evidence type="ECO:0000259" key="7">
    <source>
        <dbReference type="Pfam" id="PF02384"/>
    </source>
</evidence>
<evidence type="ECO:0000256" key="2">
    <source>
        <dbReference type="ARBA" id="ARBA00011900"/>
    </source>
</evidence>
<sequence length="959" mass="105380">MLGAVDAVYEWQGAPLLFLVAEDALQNTQQLHQIRRLLAMRGDAPYLGVVAPGRLDVYRIALDRKSPQQALVDMGDHAPDTTLARLGNTRPDAASGRRGWISNVVLNLLTRSITRLIELESVTHEDAISLVGRALFTRFLADRNLLPKRMGAAQTPADLFDHREAAQATSQWLDTTFNGDLLPLSAGVFDALPSTAYTVLGDILRRAPDSQLFLGWEEKWDHLDFSHIPVGVLSQAYELYLREHAPSRQKREGGFYTPRPIADLMVRASFRALERNGIVRDAKVLDPAAGAGVFLLTAFRELVAGRWRADGKRPDTQALRSILYHQVTGLDVNEAALRFAALGLYLMSIELDPNPRPVDKLRFENLRGKVLHKLAPEGTVEGGELGSLGPLAGPEHTGRYDLVIGNPPWSSATGLRDWHLVRAAVSRIAANRGGTHGEPPLPNEVLDLPFVWRAMEWAKPGAQIAFALHARLLFQQGDGMAEARQALFGALDVTSVINGTALRQTKVWPEISAPFCLLFATNDVPGASAGFRLISPHLEESLNAAGVMRIDALNAETVSHARLGETPDLLKILFRGTRADLSIVERIRAQGHPTLENYWRERIGVTKRGYLLGSGNGYQRLRKSSEVRPSRSDSLSGVDARRLIGVPEIDAGTFTPIVVVGNGLPTFAQERVHRVRAFDIFAGPLVIVHQFPPAATGRIGVAISETDVVFNETFYGYSPATHGDAQGLVRYLALIIGSQLAVWLALVTSGKFGFEREVIEKATLDRIPIPDFDALMPHQRTEIVHLFERLSKGHASWEDVDTWVARLYGLGTSDLQVIADTLTFNLPFAHNKHHAQEPPIPEDKARFCGVLADELVPWCQRFGTRLTVAPMPELAGSPWAGITLRTGDTPHAIAPNDWNGLLRAADETASAEVLVRLDGAGMLIGRLAQRRYWSDTQARLLAQHIVWAHLDVLKGSAHA</sequence>
<evidence type="ECO:0000256" key="4">
    <source>
        <dbReference type="ARBA" id="ARBA00022679"/>
    </source>
</evidence>
<dbReference type="GO" id="GO:0009307">
    <property type="term" value="P:DNA restriction-modification system"/>
    <property type="evidence" value="ECO:0007669"/>
    <property type="project" value="UniProtKB-KW"/>
</dbReference>
<dbReference type="GO" id="GO:0032259">
    <property type="term" value="P:methylation"/>
    <property type="evidence" value="ECO:0007669"/>
    <property type="project" value="UniProtKB-KW"/>
</dbReference>
<keyword evidence="9" id="KW-1185">Reference proteome</keyword>
<evidence type="ECO:0000313" key="9">
    <source>
        <dbReference type="Proteomes" id="UP000246569"/>
    </source>
</evidence>
<organism evidence="8 9">
    <name type="scientific">Plasticicumulans acidivorans</name>
    <dbReference type="NCBI Taxonomy" id="886464"/>
    <lineage>
        <taxon>Bacteria</taxon>
        <taxon>Pseudomonadati</taxon>
        <taxon>Pseudomonadota</taxon>
        <taxon>Gammaproteobacteria</taxon>
        <taxon>Candidatus Competibacteraceae</taxon>
        <taxon>Plasticicumulans</taxon>
    </lineage>
</organism>
<dbReference type="InterPro" id="IPR050953">
    <property type="entry name" value="N4_N6_ade-DNA_methylase"/>
</dbReference>
<dbReference type="PANTHER" id="PTHR33841:SF1">
    <property type="entry name" value="DNA METHYLTRANSFERASE A"/>
    <property type="match status" value="1"/>
</dbReference>
<dbReference type="InterPro" id="IPR029063">
    <property type="entry name" value="SAM-dependent_MTases_sf"/>
</dbReference>
<evidence type="ECO:0000256" key="5">
    <source>
        <dbReference type="ARBA" id="ARBA00022747"/>
    </source>
</evidence>
<evidence type="ECO:0000256" key="6">
    <source>
        <dbReference type="ARBA" id="ARBA00047942"/>
    </source>
</evidence>
<dbReference type="EMBL" id="QGTJ01000003">
    <property type="protein sequence ID" value="PWV63423.1"/>
    <property type="molecule type" value="Genomic_DNA"/>
</dbReference>
<name>A0A317N299_9GAMM</name>
<dbReference type="EC" id="2.1.1.72" evidence="2"/>
<dbReference type="PANTHER" id="PTHR33841">
    <property type="entry name" value="DNA METHYLTRANSFERASE YEEA-RELATED"/>
    <property type="match status" value="1"/>
</dbReference>
<gene>
    <name evidence="8" type="ORF">C7443_103350</name>
</gene>
<proteinExistence type="inferred from homology"/>
<protein>
    <recommendedName>
        <fullName evidence="2">site-specific DNA-methyltransferase (adenine-specific)</fullName>
        <ecNumber evidence="2">2.1.1.72</ecNumber>
    </recommendedName>
</protein>
<comment type="catalytic activity">
    <reaction evidence="6">
        <text>a 2'-deoxyadenosine in DNA + S-adenosyl-L-methionine = an N(6)-methyl-2'-deoxyadenosine in DNA + S-adenosyl-L-homocysteine + H(+)</text>
        <dbReference type="Rhea" id="RHEA:15197"/>
        <dbReference type="Rhea" id="RHEA-COMP:12418"/>
        <dbReference type="Rhea" id="RHEA-COMP:12419"/>
        <dbReference type="ChEBI" id="CHEBI:15378"/>
        <dbReference type="ChEBI" id="CHEBI:57856"/>
        <dbReference type="ChEBI" id="CHEBI:59789"/>
        <dbReference type="ChEBI" id="CHEBI:90615"/>
        <dbReference type="ChEBI" id="CHEBI:90616"/>
        <dbReference type="EC" id="2.1.1.72"/>
    </reaction>
</comment>
<keyword evidence="3 8" id="KW-0489">Methyltransferase</keyword>
<dbReference type="InterPro" id="IPR002052">
    <property type="entry name" value="DNA_methylase_N6_adenine_CS"/>
</dbReference>